<keyword evidence="2" id="KW-1185">Reference proteome</keyword>
<evidence type="ECO:0000313" key="1">
    <source>
        <dbReference type="EMBL" id="QQK08719.1"/>
    </source>
</evidence>
<accession>A0AC61N0G0</accession>
<dbReference type="Proteomes" id="UP000595814">
    <property type="component" value="Chromosome"/>
</dbReference>
<proteinExistence type="predicted"/>
<dbReference type="EMBL" id="CP066744">
    <property type="protein sequence ID" value="QQK08719.1"/>
    <property type="molecule type" value="Genomic_DNA"/>
</dbReference>
<name>A0AC61N0G0_9FIRM</name>
<protein>
    <submittedName>
        <fullName evidence="1">DUF3887 domain-containing protein</fullName>
    </submittedName>
</protein>
<sequence>MKNTKVKFILLVGLVLLVLVGCEKKFELKKFKEDEVKSKAQNIIELVNNRDYEKIYNDNISDLIKTTVTYEEYYKPMEEISKILDKLGKFKEYEKYDIIEQEENGNTYATIQYVVKYENEKAVYTLGFDEEYKLINIFIK</sequence>
<gene>
    <name evidence="1" type="ORF">JFY71_04040</name>
</gene>
<organism evidence="1 2">
    <name type="scientific">Miniphocaeibacter halophilus</name>
    <dbReference type="NCBI Taxonomy" id="2931922"/>
    <lineage>
        <taxon>Bacteria</taxon>
        <taxon>Bacillati</taxon>
        <taxon>Bacillota</taxon>
        <taxon>Tissierellia</taxon>
        <taxon>Tissierellales</taxon>
        <taxon>Peptoniphilaceae</taxon>
        <taxon>Miniphocaeibacter</taxon>
    </lineage>
</organism>
<reference evidence="1 2" key="1">
    <citation type="journal article" date="2022" name="Int. J. Syst. Evol. Microbiol.">
        <title>Miniphocaeibacter halophilus sp. nov., an ammonium-tolerant acetate-producing bacterium isolated from a biogas system.</title>
        <authorList>
            <person name="Schnurer A."/>
            <person name="Singh A."/>
            <person name="Bi S."/>
            <person name="Qiao W."/>
            <person name="Westerholm M."/>
        </authorList>
    </citation>
    <scope>NUCLEOTIDE SEQUENCE [LARGE SCALE GENOMIC DNA]</scope>
    <source>
        <strain evidence="1 2">AMB_01</strain>
    </source>
</reference>
<evidence type="ECO:0000313" key="2">
    <source>
        <dbReference type="Proteomes" id="UP000595814"/>
    </source>
</evidence>